<protein>
    <submittedName>
        <fullName evidence="1">Uncharacterized protein</fullName>
    </submittedName>
</protein>
<dbReference type="KEGG" id="mpk:VL20_4587"/>
<dbReference type="EMBL" id="CP011339">
    <property type="protein sequence ID" value="AKV69490.1"/>
    <property type="molecule type" value="Genomic_DNA"/>
</dbReference>
<organism evidence="1 2">
    <name type="scientific">Microcystis panniformis FACHB-1757</name>
    <dbReference type="NCBI Taxonomy" id="1638788"/>
    <lineage>
        <taxon>Bacteria</taxon>
        <taxon>Bacillati</taxon>
        <taxon>Cyanobacteriota</taxon>
        <taxon>Cyanophyceae</taxon>
        <taxon>Oscillatoriophycideae</taxon>
        <taxon>Chroococcales</taxon>
        <taxon>Microcystaceae</taxon>
        <taxon>Microcystis</taxon>
    </lineage>
</organism>
<keyword evidence="2" id="KW-1185">Reference proteome</keyword>
<evidence type="ECO:0000313" key="1">
    <source>
        <dbReference type="EMBL" id="AKV69490.1"/>
    </source>
</evidence>
<reference evidence="1 2" key="1">
    <citation type="journal article" date="2016" name="Stand. Genomic Sci.">
        <title>Complete genome sequence and genomic characterization of Microcystis panniformis FACHB 1757 by third-generation sequencing.</title>
        <authorList>
            <person name="Zhang J.Y."/>
            <person name="Guan R."/>
            <person name="Zhang H.J."/>
            <person name="Li H."/>
            <person name="Xiao P."/>
            <person name="Yu G.L."/>
            <person name="Du L."/>
            <person name="Cao D.M."/>
            <person name="Zhu B.C."/>
            <person name="Li R.H."/>
            <person name="Lu Z.H."/>
        </authorList>
    </citation>
    <scope>NUCLEOTIDE SEQUENCE [LARGE SCALE GENOMIC DNA]</scope>
    <source>
        <strain evidence="1 2">FACHB-1757</strain>
    </source>
</reference>
<name>A0A0K1S608_9CHRO</name>
<proteinExistence type="predicted"/>
<dbReference type="Proteomes" id="UP000068167">
    <property type="component" value="Chromosome"/>
</dbReference>
<dbReference type="AlphaFoldDB" id="A0A0K1S608"/>
<gene>
    <name evidence="1" type="ORF">VL20_4587</name>
</gene>
<sequence length="37" mass="4387">MDTMNIRDCQGRLLPNLFDIFQVSALEHIKQITFLHK</sequence>
<accession>A0A0K1S608</accession>
<evidence type="ECO:0000313" key="2">
    <source>
        <dbReference type="Proteomes" id="UP000068167"/>
    </source>
</evidence>